<evidence type="ECO:0000256" key="7">
    <source>
        <dbReference type="ARBA" id="ARBA00022723"/>
    </source>
</evidence>
<proteinExistence type="inferred from homology"/>
<organism evidence="13 14">
    <name type="scientific">Microbacterium pygmaeum</name>
    <dbReference type="NCBI Taxonomy" id="370764"/>
    <lineage>
        <taxon>Bacteria</taxon>
        <taxon>Bacillati</taxon>
        <taxon>Actinomycetota</taxon>
        <taxon>Actinomycetes</taxon>
        <taxon>Micrococcales</taxon>
        <taxon>Microbacteriaceae</taxon>
        <taxon>Microbacterium</taxon>
    </lineage>
</organism>
<dbReference type="FunFam" id="3.40.980.10:FF:000004">
    <property type="entry name" value="Molybdopterin molybdenumtransferase"/>
    <property type="match status" value="1"/>
</dbReference>
<evidence type="ECO:0000256" key="3">
    <source>
        <dbReference type="ARBA" id="ARBA00005046"/>
    </source>
</evidence>
<keyword evidence="14" id="KW-1185">Reference proteome</keyword>
<comment type="function">
    <text evidence="2 11">Catalyzes the insertion of molybdate into adenylated molybdopterin with the concomitant release of AMP.</text>
</comment>
<dbReference type="InterPro" id="IPR001453">
    <property type="entry name" value="MoaB/Mog_dom"/>
</dbReference>
<reference evidence="13 14" key="1">
    <citation type="submission" date="2016-10" db="EMBL/GenBank/DDBJ databases">
        <authorList>
            <person name="de Groot N.N."/>
        </authorList>
    </citation>
    <scope>NUCLEOTIDE SEQUENCE [LARGE SCALE GENOMIC DNA]</scope>
    <source>
        <strain evidence="13 14">DSM 23142</strain>
    </source>
</reference>
<dbReference type="InterPro" id="IPR036425">
    <property type="entry name" value="MoaB/Mog-like_dom_sf"/>
</dbReference>
<evidence type="ECO:0000256" key="11">
    <source>
        <dbReference type="RuleBase" id="RU365090"/>
    </source>
</evidence>
<dbReference type="SMART" id="SM00852">
    <property type="entry name" value="MoCF_biosynth"/>
    <property type="match status" value="1"/>
</dbReference>
<dbReference type="PANTHER" id="PTHR10192:SF5">
    <property type="entry name" value="GEPHYRIN"/>
    <property type="match status" value="1"/>
</dbReference>
<evidence type="ECO:0000256" key="6">
    <source>
        <dbReference type="ARBA" id="ARBA00022679"/>
    </source>
</evidence>
<evidence type="ECO:0000313" key="14">
    <source>
        <dbReference type="Proteomes" id="UP000199009"/>
    </source>
</evidence>
<dbReference type="Gene3D" id="2.170.190.11">
    <property type="entry name" value="Molybdopterin biosynthesis moea protein, domain 3"/>
    <property type="match status" value="1"/>
</dbReference>
<keyword evidence="7 11" id="KW-0479">Metal-binding</keyword>
<dbReference type="Pfam" id="PF03454">
    <property type="entry name" value="MoeA_C"/>
    <property type="match status" value="1"/>
</dbReference>
<evidence type="ECO:0000256" key="5">
    <source>
        <dbReference type="ARBA" id="ARBA00022505"/>
    </source>
</evidence>
<dbReference type="NCBIfam" id="NF045515">
    <property type="entry name" value="Glp_gephyrin"/>
    <property type="match status" value="1"/>
</dbReference>
<protein>
    <recommendedName>
        <fullName evidence="11">Molybdopterin molybdenumtransferase</fullName>
        <ecNumber evidence="11">2.10.1.1</ecNumber>
    </recommendedName>
</protein>
<dbReference type="GO" id="GO:0005829">
    <property type="term" value="C:cytosol"/>
    <property type="evidence" value="ECO:0007669"/>
    <property type="project" value="TreeGrafter"/>
</dbReference>
<keyword evidence="5 11" id="KW-0500">Molybdenum</keyword>
<evidence type="ECO:0000256" key="1">
    <source>
        <dbReference type="ARBA" id="ARBA00001946"/>
    </source>
</evidence>
<dbReference type="InterPro" id="IPR036688">
    <property type="entry name" value="MoeA_C_domain_IV_sf"/>
</dbReference>
<dbReference type="Proteomes" id="UP000199009">
    <property type="component" value="Chromosome I"/>
</dbReference>
<evidence type="ECO:0000256" key="2">
    <source>
        <dbReference type="ARBA" id="ARBA00002901"/>
    </source>
</evidence>
<name>A0A1G7WJU7_9MICO</name>
<dbReference type="Pfam" id="PF00994">
    <property type="entry name" value="MoCF_biosynth"/>
    <property type="match status" value="1"/>
</dbReference>
<dbReference type="UniPathway" id="UPA00344"/>
<dbReference type="SUPFAM" id="SSF63867">
    <property type="entry name" value="MoeA C-terminal domain-like"/>
    <property type="match status" value="1"/>
</dbReference>
<accession>A0A1G7WJU7</accession>
<dbReference type="InterPro" id="IPR036135">
    <property type="entry name" value="MoeA_linker/N_sf"/>
</dbReference>
<dbReference type="Gene3D" id="3.40.980.10">
    <property type="entry name" value="MoaB/Mog-like domain"/>
    <property type="match status" value="1"/>
</dbReference>
<dbReference type="NCBIfam" id="TIGR00177">
    <property type="entry name" value="molyb_syn"/>
    <property type="match status" value="1"/>
</dbReference>
<dbReference type="EMBL" id="LT629692">
    <property type="protein sequence ID" value="SDG72287.1"/>
    <property type="molecule type" value="Genomic_DNA"/>
</dbReference>
<dbReference type="OrthoDB" id="9804758at2"/>
<dbReference type="InterPro" id="IPR005110">
    <property type="entry name" value="MoeA_linker/N"/>
</dbReference>
<keyword evidence="8 11" id="KW-0460">Magnesium</keyword>
<evidence type="ECO:0000256" key="8">
    <source>
        <dbReference type="ARBA" id="ARBA00022842"/>
    </source>
</evidence>
<dbReference type="AlphaFoldDB" id="A0A1G7WJU7"/>
<dbReference type="SUPFAM" id="SSF63882">
    <property type="entry name" value="MoeA N-terminal region -like"/>
    <property type="match status" value="1"/>
</dbReference>
<comment type="cofactor">
    <cofactor evidence="1 11">
        <name>Mg(2+)</name>
        <dbReference type="ChEBI" id="CHEBI:18420"/>
    </cofactor>
</comment>
<dbReference type="CDD" id="cd00887">
    <property type="entry name" value="MoeA"/>
    <property type="match status" value="1"/>
</dbReference>
<dbReference type="InterPro" id="IPR038987">
    <property type="entry name" value="MoeA-like"/>
</dbReference>
<keyword evidence="9 11" id="KW-0501">Molybdenum cofactor biosynthesis</keyword>
<dbReference type="GO" id="GO:0046872">
    <property type="term" value="F:metal ion binding"/>
    <property type="evidence" value="ECO:0007669"/>
    <property type="project" value="UniProtKB-UniRule"/>
</dbReference>
<evidence type="ECO:0000256" key="10">
    <source>
        <dbReference type="ARBA" id="ARBA00047317"/>
    </source>
</evidence>
<dbReference type="InterPro" id="IPR005111">
    <property type="entry name" value="MoeA_C_domain_IV"/>
</dbReference>
<dbReference type="Gene3D" id="2.40.340.10">
    <property type="entry name" value="MoeA, C-terminal, domain IV"/>
    <property type="match status" value="1"/>
</dbReference>
<dbReference type="Pfam" id="PF03453">
    <property type="entry name" value="MoeA_N"/>
    <property type="match status" value="1"/>
</dbReference>
<comment type="catalytic activity">
    <reaction evidence="10">
        <text>adenylyl-molybdopterin + molybdate = Mo-molybdopterin + AMP + H(+)</text>
        <dbReference type="Rhea" id="RHEA:35047"/>
        <dbReference type="ChEBI" id="CHEBI:15378"/>
        <dbReference type="ChEBI" id="CHEBI:36264"/>
        <dbReference type="ChEBI" id="CHEBI:62727"/>
        <dbReference type="ChEBI" id="CHEBI:71302"/>
        <dbReference type="ChEBI" id="CHEBI:456215"/>
        <dbReference type="EC" id="2.10.1.1"/>
    </reaction>
</comment>
<dbReference type="SUPFAM" id="SSF53218">
    <property type="entry name" value="Molybdenum cofactor biosynthesis proteins"/>
    <property type="match status" value="1"/>
</dbReference>
<evidence type="ECO:0000256" key="9">
    <source>
        <dbReference type="ARBA" id="ARBA00023150"/>
    </source>
</evidence>
<comment type="similarity">
    <text evidence="4 11">Belongs to the MoeA family.</text>
</comment>
<dbReference type="EC" id="2.10.1.1" evidence="11"/>
<sequence length="414" mass="42834">MRPLLSVQDHLAAVLATVAPLDGETIPLDAASGRTLRESVSAAVAIPVFDNSAMDGFAVRFTDVARADRRQPIRLTVVADLPAGTNLDPRIPEGCAARIMTGSPVPTDADTVVPFEDTTGGLADSLETASVVVAPRTRGAHIRRAGEDVATGSLVVARGAVLGPLQVAAVAAAGVSGVVVGRRPRVAVISTGDELAEPGSALRPGQIPDSNGRLLSALVADAGCHVVMRTTISDQPAALEHLLDELARQAPSPRADVVVFSGGVSGGAYEVVKETLSGSMTFSDVAMQPGKPQAFGRLPDGTLAFGLPGNPVSAAVSFEVFVRPALLAMLGRSDLQRPVLALPTLRGWRSPEGKRQYVPVALDRSNPRSWHVVPATMSGSHRAGGIARAEAFAVIPPDVDVVRDGDVVDVMLIA</sequence>
<evidence type="ECO:0000256" key="4">
    <source>
        <dbReference type="ARBA" id="ARBA00010763"/>
    </source>
</evidence>
<dbReference type="RefSeq" id="WP_091487422.1">
    <property type="nucleotide sequence ID" value="NZ_LT629692.1"/>
</dbReference>
<evidence type="ECO:0000259" key="12">
    <source>
        <dbReference type="SMART" id="SM00852"/>
    </source>
</evidence>
<evidence type="ECO:0000313" key="13">
    <source>
        <dbReference type="EMBL" id="SDG72287.1"/>
    </source>
</evidence>
<dbReference type="Gene3D" id="3.90.105.10">
    <property type="entry name" value="Molybdopterin biosynthesis moea protein, domain 2"/>
    <property type="match status" value="1"/>
</dbReference>
<dbReference type="GO" id="GO:0061599">
    <property type="term" value="F:molybdopterin molybdotransferase activity"/>
    <property type="evidence" value="ECO:0007669"/>
    <property type="project" value="UniProtKB-UniRule"/>
</dbReference>
<feature type="domain" description="MoaB/Mog" evidence="12">
    <location>
        <begin position="187"/>
        <end position="328"/>
    </location>
</feature>
<comment type="pathway">
    <text evidence="3 11">Cofactor biosynthesis; molybdopterin biosynthesis.</text>
</comment>
<gene>
    <name evidence="13" type="ORF">SAMN04489810_1106</name>
</gene>
<dbReference type="STRING" id="370764.SAMN04489810_1106"/>
<keyword evidence="6 11" id="KW-0808">Transferase</keyword>
<dbReference type="GO" id="GO:0006777">
    <property type="term" value="P:Mo-molybdopterin cofactor biosynthetic process"/>
    <property type="evidence" value="ECO:0007669"/>
    <property type="project" value="UniProtKB-UniRule"/>
</dbReference>
<dbReference type="PANTHER" id="PTHR10192">
    <property type="entry name" value="MOLYBDOPTERIN BIOSYNTHESIS PROTEIN"/>
    <property type="match status" value="1"/>
</dbReference>